<feature type="region of interest" description="Disordered" evidence="9">
    <location>
        <begin position="1"/>
        <end position="27"/>
    </location>
</feature>
<dbReference type="EMBL" id="QGMF01000355">
    <property type="protein sequence ID" value="TVY16534.1"/>
    <property type="molecule type" value="Genomic_DNA"/>
</dbReference>
<evidence type="ECO:0000256" key="5">
    <source>
        <dbReference type="ARBA" id="ARBA00022963"/>
    </source>
</evidence>
<dbReference type="GO" id="GO:0019369">
    <property type="term" value="P:arachidonate metabolic process"/>
    <property type="evidence" value="ECO:0007669"/>
    <property type="project" value="TreeGrafter"/>
</dbReference>
<evidence type="ECO:0000256" key="3">
    <source>
        <dbReference type="ARBA" id="ARBA00022801"/>
    </source>
</evidence>
<dbReference type="PANTHER" id="PTHR24185">
    <property type="entry name" value="CALCIUM-INDEPENDENT PHOSPHOLIPASE A2-GAMMA"/>
    <property type="match status" value="1"/>
</dbReference>
<reference evidence="12 13" key="1">
    <citation type="submission" date="2018-05" db="EMBL/GenBank/DDBJ databases">
        <title>Whole genome sequencing for identification of molecular markers to develop diagnostic detection tools for the regulated plant pathogen Lachnellula willkommii.</title>
        <authorList>
            <person name="Giroux E."/>
            <person name="Bilodeau G."/>
        </authorList>
    </citation>
    <scope>NUCLEOTIDE SEQUENCE [LARGE SCALE GENOMIC DNA]</scope>
    <source>
        <strain evidence="12 13">CBS 203.66</strain>
    </source>
</reference>
<dbReference type="InterPro" id="IPR027417">
    <property type="entry name" value="P-loop_NTPase"/>
</dbReference>
<feature type="domain" description="PNPLA" evidence="11">
    <location>
        <begin position="822"/>
        <end position="1023"/>
    </location>
</feature>
<evidence type="ECO:0000256" key="1">
    <source>
        <dbReference type="ARBA" id="ARBA00022723"/>
    </source>
</evidence>
<feature type="compositionally biased region" description="Polar residues" evidence="9">
    <location>
        <begin position="326"/>
        <end position="345"/>
    </location>
</feature>
<feature type="short sequence motif" description="GXGXXG" evidence="8">
    <location>
        <begin position="826"/>
        <end position="831"/>
    </location>
</feature>
<dbReference type="Proteomes" id="UP000469559">
    <property type="component" value="Unassembled WGS sequence"/>
</dbReference>
<feature type="active site" description="Proton acceptor" evidence="8">
    <location>
        <position position="1010"/>
    </location>
</feature>
<keyword evidence="5 8" id="KW-0442">Lipid degradation</keyword>
<dbReference type="PROSITE" id="PS00518">
    <property type="entry name" value="ZF_RING_1"/>
    <property type="match status" value="1"/>
</dbReference>
<dbReference type="GO" id="GO:0046486">
    <property type="term" value="P:glycerolipid metabolic process"/>
    <property type="evidence" value="ECO:0007669"/>
    <property type="project" value="UniProtKB-ARBA"/>
</dbReference>
<dbReference type="InterPro" id="IPR002641">
    <property type="entry name" value="PNPLA_dom"/>
</dbReference>
<evidence type="ECO:0000256" key="6">
    <source>
        <dbReference type="ARBA" id="ARBA00023098"/>
    </source>
</evidence>
<dbReference type="InterPro" id="IPR001841">
    <property type="entry name" value="Znf_RING"/>
</dbReference>
<evidence type="ECO:0000259" key="10">
    <source>
        <dbReference type="PROSITE" id="PS50089"/>
    </source>
</evidence>
<keyword evidence="4" id="KW-0862">Zinc</keyword>
<dbReference type="Pfam" id="PF01734">
    <property type="entry name" value="Patatin"/>
    <property type="match status" value="1"/>
</dbReference>
<comment type="caution">
    <text evidence="8">Lacks conserved residue(s) required for the propagation of feature annotation.</text>
</comment>
<dbReference type="CDD" id="cd00882">
    <property type="entry name" value="Ras_like_GTPase"/>
    <property type="match status" value="1"/>
</dbReference>
<keyword evidence="13" id="KW-1185">Reference proteome</keyword>
<protein>
    <submittedName>
        <fullName evidence="12">Phospholipase A I</fullName>
    </submittedName>
</protein>
<accession>A0A8T9B921</accession>
<keyword evidence="2 7" id="KW-0863">Zinc-finger</keyword>
<dbReference type="CDD" id="cd07199">
    <property type="entry name" value="Pat17_PNPLA8_PNPLA9_like"/>
    <property type="match status" value="1"/>
</dbReference>
<dbReference type="PROSITE" id="PS50089">
    <property type="entry name" value="ZF_RING_2"/>
    <property type="match status" value="1"/>
</dbReference>
<name>A0A8T9B921_9HELO</name>
<organism evidence="12 13">
    <name type="scientific">Lachnellula arida</name>
    <dbReference type="NCBI Taxonomy" id="1316785"/>
    <lineage>
        <taxon>Eukaryota</taxon>
        <taxon>Fungi</taxon>
        <taxon>Dikarya</taxon>
        <taxon>Ascomycota</taxon>
        <taxon>Pezizomycotina</taxon>
        <taxon>Leotiomycetes</taxon>
        <taxon>Helotiales</taxon>
        <taxon>Lachnaceae</taxon>
        <taxon>Lachnellula</taxon>
    </lineage>
</organism>
<dbReference type="PROSITE" id="PS51635">
    <property type="entry name" value="PNPLA"/>
    <property type="match status" value="1"/>
</dbReference>
<gene>
    <name evidence="12" type="primary">PLA1</name>
    <name evidence="12" type="ORF">LARI1_G006776</name>
</gene>
<evidence type="ECO:0000256" key="7">
    <source>
        <dbReference type="PROSITE-ProRule" id="PRU00175"/>
    </source>
</evidence>
<dbReference type="GO" id="GO:0047499">
    <property type="term" value="F:calcium-independent phospholipase A2 activity"/>
    <property type="evidence" value="ECO:0007669"/>
    <property type="project" value="TreeGrafter"/>
</dbReference>
<dbReference type="GO" id="GO:0008270">
    <property type="term" value="F:zinc ion binding"/>
    <property type="evidence" value="ECO:0007669"/>
    <property type="project" value="UniProtKB-KW"/>
</dbReference>
<feature type="short sequence motif" description="DGA/G" evidence="8">
    <location>
        <begin position="1010"/>
        <end position="1012"/>
    </location>
</feature>
<keyword evidence="1" id="KW-0479">Metal-binding</keyword>
<feature type="domain" description="RING-type" evidence="10">
    <location>
        <begin position="756"/>
        <end position="800"/>
    </location>
</feature>
<proteinExistence type="predicted"/>
<evidence type="ECO:0000256" key="2">
    <source>
        <dbReference type="ARBA" id="ARBA00022771"/>
    </source>
</evidence>
<feature type="region of interest" description="Disordered" evidence="9">
    <location>
        <begin position="45"/>
        <end position="86"/>
    </location>
</feature>
<evidence type="ECO:0000259" key="11">
    <source>
        <dbReference type="PROSITE" id="PS51635"/>
    </source>
</evidence>
<keyword evidence="3 8" id="KW-0378">Hydrolase</keyword>
<dbReference type="GO" id="GO:0016020">
    <property type="term" value="C:membrane"/>
    <property type="evidence" value="ECO:0007669"/>
    <property type="project" value="TreeGrafter"/>
</dbReference>
<evidence type="ECO:0000313" key="12">
    <source>
        <dbReference type="EMBL" id="TVY16534.1"/>
    </source>
</evidence>
<dbReference type="OrthoDB" id="194358at2759"/>
<keyword evidence="6 8" id="KW-0443">Lipid metabolism</keyword>
<evidence type="ECO:0000256" key="4">
    <source>
        <dbReference type="ARBA" id="ARBA00022833"/>
    </source>
</evidence>
<evidence type="ECO:0000313" key="13">
    <source>
        <dbReference type="Proteomes" id="UP000469559"/>
    </source>
</evidence>
<dbReference type="GO" id="GO:0016042">
    <property type="term" value="P:lipid catabolic process"/>
    <property type="evidence" value="ECO:0007669"/>
    <property type="project" value="UniProtKB-UniRule"/>
</dbReference>
<dbReference type="SUPFAM" id="SSF52540">
    <property type="entry name" value="P-loop containing nucleoside triphosphate hydrolases"/>
    <property type="match status" value="2"/>
</dbReference>
<evidence type="ECO:0000256" key="8">
    <source>
        <dbReference type="PROSITE-ProRule" id="PRU01161"/>
    </source>
</evidence>
<feature type="region of interest" description="Disordered" evidence="9">
    <location>
        <begin position="324"/>
        <end position="349"/>
    </location>
</feature>
<dbReference type="InterPro" id="IPR016035">
    <property type="entry name" value="Acyl_Trfase/lysoPLipase"/>
</dbReference>
<dbReference type="InterPro" id="IPR017907">
    <property type="entry name" value="Znf_RING_CS"/>
</dbReference>
<dbReference type="SUPFAM" id="SSF52151">
    <property type="entry name" value="FabD/lysophospholipase-like"/>
    <property type="match status" value="1"/>
</dbReference>
<evidence type="ECO:0000256" key="9">
    <source>
        <dbReference type="SAM" id="MobiDB-lite"/>
    </source>
</evidence>
<feature type="active site" description="Nucleophile" evidence="8">
    <location>
        <position position="881"/>
    </location>
</feature>
<dbReference type="Gene3D" id="3.40.1090.10">
    <property type="entry name" value="Cytosolic phospholipase A2 catalytic domain"/>
    <property type="match status" value="2"/>
</dbReference>
<dbReference type="PANTHER" id="PTHR24185:SF1">
    <property type="entry name" value="CALCIUM-INDEPENDENT PHOSPHOLIPASE A2-GAMMA"/>
    <property type="match status" value="1"/>
</dbReference>
<sequence length="1441" mass="162105">MSGERLDVSQASASRQQGSNRHRSPSPYHYLELWDTDQPLISFEESEGGASLTSSSYHTKPTKAYSPTPRSLLDDYDELPRSRNDPVEETGLVQSHAYAPSSAPGSAAGSNYCIQCEDHNLTLYYCNLCDVTYCGKCWDKIGPHRKGKRGPGGIPHEKTDQTVADKLRAAFEASPDDQEQEAMFQADENTAWFGVVKDESSDLIFHDYGRYADIIAEISKTRGLRHNNRFPGLVCFVGETGAGKSSLIKVLIELSEAESDTHHQTPVVGSIRHQDVPTSGDVHLYTDPKTYLSDNPILYADCEGLAGGEREPKGARSRLIKHMNGESRTNQRTKSFQRSQRNLQHSSEREITWATTSERQTREFAVTQLYPRLLYTFSDVVVFALKNPRVIENVIEKLIEWAAAALEMSSNQPVLPHAVIALNASELSINPEQWEVPRATKWLMDAVKESISKNVKFRKHAQIWRSRGRRIDTVEDLLLSYYSSIRVVRIPGVGRPTLMKNQMEKLYGEISASLEVSKTSKRSLRMLLDADELQPYLQFAFDHFSTNLDRAFDFVQASFISNPIPPDFAGNILKLAVNMMEIWENKLDGVGIFVELSLMVASCIMLDSARKKNLGAAELIWPEYVEHCDNVLEDFCDRYWPCEYVMKGKLKDKAVGGRCVNVRSGHGSKGHQFKNGKVFAVGPYESSFSVESFQEEWSWLVYESLKKLLDELRENTTESELEDKVAAEIHRTKVMRYFYDHVTQGQNASLVSHSTCFSCLMRSPEHALPCGHILCTPCVMAYGASTHERDVVEINACPLHFYGEFRSWKIFLKPESAGVRVLTLDGGGVRGIVELEILKLIEQVWGGGLRIQDFFDLIVGTRLDRELLELYGTSLLIPTCSTGGIIALGLGSRNWSVDECISYFQNLCVQAFTPRIGINIPGMSMFIESIYQSRYETRPFQEALQEAFSEEDYLFGGPRASNSRIKVAVTATSSGTTSILANYNRARATSAAPRIFKPFSHGPSKQVYVDGALYHNNPIQVADLERKLLWPTDGYNYPDFVLSIGTAYCQASRKKLIEKSSMVNIGLFNHAKGLATIAMDHIKSSLDSEKTWTDYIQQLSLPQMYKDRYQRLNPELFEDPPALDDVNCMNNLRAKTRKYMIGDTGLNRVAHRLLATSFYFEKLGPLDNLSDGSVRCTGVIRCRLPRHALLEFGNFLNSSHERSQGPYFIVRERDNPQQAEQLPIDKKLISDLMIKLKWRMPCIHFKLSSTLAVMEIVLCIRKNEELHISGFPRRLQQENLRSNSKVYRWRNRTASQNKRRKKRALPVPHNKFHRVNSLSSYSTSDYLVGRSTPNHLRDISNKLGNDLEPLPAELSATGGMIYEMPDSSVPAELWGGPPGTQPHIGTLLNVKNSDAEWCGGKCASSNGPSSPLPIAGAIGGASNAQLRDWSIRQNSARFSFD</sequence>
<comment type="caution">
    <text evidence="12">The sequence shown here is derived from an EMBL/GenBank/DDBJ whole genome shotgun (WGS) entry which is preliminary data.</text>
</comment>
<feature type="compositionally biased region" description="Polar residues" evidence="9">
    <location>
        <begin position="9"/>
        <end position="19"/>
    </location>
</feature>